<dbReference type="AlphaFoldDB" id="A0A943DBT4"/>
<accession>A0A943DBT4</accession>
<name>A0A943DBT4_9FIRM</name>
<protein>
    <submittedName>
        <fullName evidence="1">Uncharacterized protein</fullName>
    </submittedName>
</protein>
<comment type="caution">
    <text evidence="1">The sequence shown here is derived from an EMBL/GenBank/DDBJ whole genome shotgun (WGS) entry which is preliminary data.</text>
</comment>
<reference evidence="1" key="1">
    <citation type="submission" date="2021-02" db="EMBL/GenBank/DDBJ databases">
        <title>Infant gut strain persistence is associated with maternal origin, phylogeny, and functional potential including surface adhesion and iron acquisition.</title>
        <authorList>
            <person name="Lou Y.C."/>
        </authorList>
    </citation>
    <scope>NUCLEOTIDE SEQUENCE</scope>
    <source>
        <strain evidence="1">L3_101_000M1_dasL3_101_000M1_concoct_87</strain>
    </source>
</reference>
<evidence type="ECO:0000313" key="1">
    <source>
        <dbReference type="EMBL" id="MBS5331377.1"/>
    </source>
</evidence>
<dbReference type="EMBL" id="JAGZGG010000004">
    <property type="protein sequence ID" value="MBS5331377.1"/>
    <property type="molecule type" value="Genomic_DNA"/>
</dbReference>
<organism evidence="1 2">
    <name type="scientific">Subdoligranulum variabile</name>
    <dbReference type="NCBI Taxonomy" id="214851"/>
    <lineage>
        <taxon>Bacteria</taxon>
        <taxon>Bacillati</taxon>
        <taxon>Bacillota</taxon>
        <taxon>Clostridia</taxon>
        <taxon>Eubacteriales</taxon>
        <taxon>Oscillospiraceae</taxon>
        <taxon>Subdoligranulum</taxon>
    </lineage>
</organism>
<proteinExistence type="predicted"/>
<dbReference type="Proteomes" id="UP000759273">
    <property type="component" value="Unassembled WGS sequence"/>
</dbReference>
<gene>
    <name evidence="1" type="ORF">KHY36_02460</name>
</gene>
<evidence type="ECO:0000313" key="2">
    <source>
        <dbReference type="Proteomes" id="UP000759273"/>
    </source>
</evidence>
<sequence>MGYQESWVYIEPQWNFKNLIRAYEQAEAAGYYKLFGAEPLSVIILKRSFGKIPAGKKLLWVCGDRCFHNVSGIFGRNLNILGKLQVIPIEAVLDMNDSRLDGIHFENSTPSENPYMKRYSVVDYVHRMKQAQSKYHSER</sequence>